<proteinExistence type="predicted"/>
<comment type="caution">
    <text evidence="1">The sequence shown here is derived from an EMBL/GenBank/DDBJ whole genome shotgun (WGS) entry which is preliminary data.</text>
</comment>
<evidence type="ECO:0000313" key="1">
    <source>
        <dbReference type="EMBL" id="KAI3371995.1"/>
    </source>
</evidence>
<keyword evidence="2" id="KW-1185">Reference proteome</keyword>
<organism evidence="1 2">
    <name type="scientific">Scortum barcoo</name>
    <name type="common">barcoo grunter</name>
    <dbReference type="NCBI Taxonomy" id="214431"/>
    <lineage>
        <taxon>Eukaryota</taxon>
        <taxon>Metazoa</taxon>
        <taxon>Chordata</taxon>
        <taxon>Craniata</taxon>
        <taxon>Vertebrata</taxon>
        <taxon>Euteleostomi</taxon>
        <taxon>Actinopterygii</taxon>
        <taxon>Neopterygii</taxon>
        <taxon>Teleostei</taxon>
        <taxon>Neoteleostei</taxon>
        <taxon>Acanthomorphata</taxon>
        <taxon>Eupercaria</taxon>
        <taxon>Centrarchiformes</taxon>
        <taxon>Terapontoidei</taxon>
        <taxon>Terapontidae</taxon>
        <taxon>Scortum</taxon>
    </lineage>
</organism>
<evidence type="ECO:0000313" key="2">
    <source>
        <dbReference type="Proteomes" id="UP000831701"/>
    </source>
</evidence>
<protein>
    <submittedName>
        <fullName evidence="1">Uncharacterized protein</fullName>
    </submittedName>
</protein>
<accession>A0ACB8WWF3</accession>
<dbReference type="Proteomes" id="UP000831701">
    <property type="component" value="Chromosome 5"/>
</dbReference>
<dbReference type="EMBL" id="CM041535">
    <property type="protein sequence ID" value="KAI3371995.1"/>
    <property type="molecule type" value="Genomic_DNA"/>
</dbReference>
<name>A0ACB8WWF3_9TELE</name>
<reference evidence="1" key="1">
    <citation type="submission" date="2022-04" db="EMBL/GenBank/DDBJ databases">
        <title>Jade perch genome.</title>
        <authorList>
            <person name="Chao B."/>
        </authorList>
    </citation>
    <scope>NUCLEOTIDE SEQUENCE</scope>
    <source>
        <strain evidence="1">CB-2022</strain>
    </source>
</reference>
<sequence>MSSVQYLREFVNERLTAAAEEIFGVLIQTIVEYEEEIDRQRRLLDIVWKPEIKLHRIDLPRQHVYTEEVLTDQQFCIQERNSSLDRGDPEPPQIKEEQEELWTSQAGEQLVLKEETETFMLTPPDEDSDHSEQEQNYNHEYLAQNSHVADQKGVKHENSGSTRDAKSEPKNRRGKKRIHNNSVYSSTTSEIHCNTHTEHPQQKVPTDQQLCIQERNFTVDQKDPKPPQIKEEQKELCTSQEEACSEGGGRWN</sequence>
<gene>
    <name evidence="1" type="ORF">L3Q82_006864</name>
</gene>